<name>A0A433TJS6_ELYCH</name>
<dbReference type="Proteomes" id="UP000271974">
    <property type="component" value="Unassembled WGS sequence"/>
</dbReference>
<dbReference type="AlphaFoldDB" id="A0A433TJS6"/>
<accession>A0A433TJS6</accession>
<feature type="compositionally biased region" description="Acidic residues" evidence="1">
    <location>
        <begin position="14"/>
        <end position="24"/>
    </location>
</feature>
<evidence type="ECO:0000313" key="2">
    <source>
        <dbReference type="EMBL" id="RUS81847.1"/>
    </source>
</evidence>
<feature type="compositionally biased region" description="Low complexity" evidence="1">
    <location>
        <begin position="106"/>
        <end position="116"/>
    </location>
</feature>
<reference evidence="2 3" key="1">
    <citation type="submission" date="2019-01" db="EMBL/GenBank/DDBJ databases">
        <title>A draft genome assembly of the solar-powered sea slug Elysia chlorotica.</title>
        <authorList>
            <person name="Cai H."/>
            <person name="Li Q."/>
            <person name="Fang X."/>
            <person name="Li J."/>
            <person name="Curtis N.E."/>
            <person name="Altenburger A."/>
            <person name="Shibata T."/>
            <person name="Feng M."/>
            <person name="Maeda T."/>
            <person name="Schwartz J.A."/>
            <person name="Shigenobu S."/>
            <person name="Lundholm N."/>
            <person name="Nishiyama T."/>
            <person name="Yang H."/>
            <person name="Hasebe M."/>
            <person name="Li S."/>
            <person name="Pierce S.K."/>
            <person name="Wang J."/>
        </authorList>
    </citation>
    <scope>NUCLEOTIDE SEQUENCE [LARGE SCALE GENOMIC DNA]</scope>
    <source>
        <strain evidence="2">EC2010</strain>
        <tissue evidence="2">Whole organism of an adult</tissue>
    </source>
</reference>
<gene>
    <name evidence="2" type="ORF">EGW08_010370</name>
</gene>
<sequence>MSSPGIEIPTVEVQEVDDALEEEPVVLVKQSPRQESPDARPVESDILANTAEKDRFEDDKPPSPPAREPLPSTPLYEREDRGASSSHSKQTSYSAKQYKSPAQPHSSSRSGSRLLGPSYAAHRPPREYASTLDIGAALSREFRGTSPSVLEKIASHPLLQSGGFEPLRHPSLSARSRKVLRQAGDLVYTAPGLKNLLEVCASGMVGYF</sequence>
<dbReference type="EMBL" id="RQTK01000317">
    <property type="protein sequence ID" value="RUS81847.1"/>
    <property type="molecule type" value="Genomic_DNA"/>
</dbReference>
<comment type="caution">
    <text evidence="2">The sequence shown here is derived from an EMBL/GenBank/DDBJ whole genome shotgun (WGS) entry which is preliminary data.</text>
</comment>
<feature type="compositionally biased region" description="Basic and acidic residues" evidence="1">
    <location>
        <begin position="51"/>
        <end position="61"/>
    </location>
</feature>
<proteinExistence type="predicted"/>
<feature type="compositionally biased region" description="Polar residues" evidence="1">
    <location>
        <begin position="83"/>
        <end position="97"/>
    </location>
</feature>
<organism evidence="2 3">
    <name type="scientific">Elysia chlorotica</name>
    <name type="common">Eastern emerald elysia</name>
    <name type="synonym">Sea slug</name>
    <dbReference type="NCBI Taxonomy" id="188477"/>
    <lineage>
        <taxon>Eukaryota</taxon>
        <taxon>Metazoa</taxon>
        <taxon>Spiralia</taxon>
        <taxon>Lophotrochozoa</taxon>
        <taxon>Mollusca</taxon>
        <taxon>Gastropoda</taxon>
        <taxon>Heterobranchia</taxon>
        <taxon>Euthyneura</taxon>
        <taxon>Panpulmonata</taxon>
        <taxon>Sacoglossa</taxon>
        <taxon>Placobranchoidea</taxon>
        <taxon>Plakobranchidae</taxon>
        <taxon>Elysia</taxon>
    </lineage>
</organism>
<dbReference type="OrthoDB" id="10484445at2759"/>
<feature type="compositionally biased region" description="Pro residues" evidence="1">
    <location>
        <begin position="62"/>
        <end position="72"/>
    </location>
</feature>
<evidence type="ECO:0000256" key="1">
    <source>
        <dbReference type="SAM" id="MobiDB-lite"/>
    </source>
</evidence>
<evidence type="ECO:0000313" key="3">
    <source>
        <dbReference type="Proteomes" id="UP000271974"/>
    </source>
</evidence>
<feature type="region of interest" description="Disordered" evidence="1">
    <location>
        <begin position="1"/>
        <end position="123"/>
    </location>
</feature>
<keyword evidence="3" id="KW-1185">Reference proteome</keyword>
<protein>
    <submittedName>
        <fullName evidence="2">Uncharacterized protein</fullName>
    </submittedName>
</protein>